<organism evidence="5 6">
    <name type="scientific">Chromohalobacter israelensis (strain ATCC BAA-138 / DSM 3043 / CIP 106854 / NCIMB 13768 / 1H11)</name>
    <name type="common">Chromohalobacter salexigens</name>
    <dbReference type="NCBI Taxonomy" id="290398"/>
    <lineage>
        <taxon>Bacteria</taxon>
        <taxon>Pseudomonadati</taxon>
        <taxon>Pseudomonadota</taxon>
        <taxon>Gammaproteobacteria</taxon>
        <taxon>Oceanospirillales</taxon>
        <taxon>Halomonadaceae</taxon>
        <taxon>Chromohalobacter</taxon>
    </lineage>
</organism>
<dbReference type="Pfam" id="PF00005">
    <property type="entry name" value="ABC_tran"/>
    <property type="match status" value="1"/>
</dbReference>
<dbReference type="InterPro" id="IPR017871">
    <property type="entry name" value="ABC_transporter-like_CS"/>
</dbReference>
<accession>Q1QVD7</accession>
<keyword evidence="6" id="KW-1185">Reference proteome</keyword>
<evidence type="ECO:0000256" key="2">
    <source>
        <dbReference type="ARBA" id="ARBA00022741"/>
    </source>
</evidence>
<dbReference type="PROSITE" id="PS00211">
    <property type="entry name" value="ABC_TRANSPORTER_1"/>
    <property type="match status" value="1"/>
</dbReference>
<dbReference type="PANTHER" id="PTHR43023">
    <property type="entry name" value="PROTEIN TRIGALACTOSYLDIACYLGLYCEROL 3, CHLOROPLASTIC"/>
    <property type="match status" value="1"/>
</dbReference>
<sequence length="283" mass="31028">MFDNYRDVDERDVTDTTLVDVEGLHFSRGENEIFRGVDLRIPKGKITAVMGPSGTGKTTLLKLIGGQLVPDAGRVCIDGQDVHRLSRRALFRLRRRMGMLFQSGALFSDLNVFENVAFPLRVHTDLPEAMVRDIVLMKLQAVGLRGARNLSPAELSGGMARRVALARAVALDPELVLYDEPFVGQDPISMGVLVQLIKTVNQALGLTAVIVSHDIKETLSIADYVYIIADGQVMAHGTPQTLDVNRDARVKQFVHGEPDGPVPFHYPAPDFHRDILATGGGRP</sequence>
<feature type="domain" description="ABC transporter" evidence="4">
    <location>
        <begin position="19"/>
        <end position="255"/>
    </location>
</feature>
<dbReference type="RefSeq" id="WP_011507517.1">
    <property type="nucleotide sequence ID" value="NC_007963.1"/>
</dbReference>
<evidence type="ECO:0000256" key="3">
    <source>
        <dbReference type="ARBA" id="ARBA00022840"/>
    </source>
</evidence>
<dbReference type="CDD" id="cd03261">
    <property type="entry name" value="ABC_Org_Solvent_Resistant"/>
    <property type="match status" value="1"/>
</dbReference>
<dbReference type="SMART" id="SM00382">
    <property type="entry name" value="AAA"/>
    <property type="match status" value="1"/>
</dbReference>
<dbReference type="STRING" id="290398.Csal_2220"/>
<dbReference type="InterPro" id="IPR003593">
    <property type="entry name" value="AAA+_ATPase"/>
</dbReference>
<dbReference type="eggNOG" id="COG1127">
    <property type="taxonomic scope" value="Bacteria"/>
</dbReference>
<evidence type="ECO:0000313" key="5">
    <source>
        <dbReference type="EMBL" id="ABE59571.1"/>
    </source>
</evidence>
<dbReference type="GO" id="GO:0005524">
    <property type="term" value="F:ATP binding"/>
    <property type="evidence" value="ECO:0007669"/>
    <property type="project" value="UniProtKB-KW"/>
</dbReference>
<reference evidence="5 6" key="1">
    <citation type="journal article" date="2011" name="Stand. Genomic Sci.">
        <title>Complete genome sequence of the halophilic and highly halotolerant Chromohalobacter salexigens type strain (1H11(T)).</title>
        <authorList>
            <person name="Copeland A."/>
            <person name="O'Connor K."/>
            <person name="Lucas S."/>
            <person name="Lapidus A."/>
            <person name="Berry K.W."/>
            <person name="Detter J.C."/>
            <person name="Del Rio T.G."/>
            <person name="Hammon N."/>
            <person name="Dalin E."/>
            <person name="Tice H."/>
            <person name="Pitluck S."/>
            <person name="Bruce D."/>
            <person name="Goodwin L."/>
            <person name="Han C."/>
            <person name="Tapia R."/>
            <person name="Saunders E."/>
            <person name="Schmutz J."/>
            <person name="Brettin T."/>
            <person name="Larimer F."/>
            <person name="Land M."/>
            <person name="Hauser L."/>
            <person name="Vargas C."/>
            <person name="Nieto J.J."/>
            <person name="Kyrpides N.C."/>
            <person name="Ivanova N."/>
            <person name="Goker M."/>
            <person name="Klenk H.P."/>
            <person name="Csonka L.N."/>
            <person name="Woyke T."/>
        </authorList>
    </citation>
    <scope>NUCLEOTIDE SEQUENCE [LARGE SCALE GENOMIC DNA]</scope>
    <source>
        <strain evidence="6">ATCC BAA-138 / DSM 3043 / CIP 106854 / NCIMB 13768 / 1H11</strain>
    </source>
</reference>
<dbReference type="KEGG" id="csa:Csal_2220"/>
<keyword evidence="1" id="KW-0813">Transport</keyword>
<dbReference type="InterPro" id="IPR027417">
    <property type="entry name" value="P-loop_NTPase"/>
</dbReference>
<keyword evidence="3" id="KW-0067">ATP-binding</keyword>
<evidence type="ECO:0000256" key="1">
    <source>
        <dbReference type="ARBA" id="ARBA00022448"/>
    </source>
</evidence>
<evidence type="ECO:0000259" key="4">
    <source>
        <dbReference type="PROSITE" id="PS50893"/>
    </source>
</evidence>
<protein>
    <submittedName>
        <fullName evidence="5">ABC transporter related protein</fullName>
    </submittedName>
</protein>
<dbReference type="Gene3D" id="3.40.50.300">
    <property type="entry name" value="P-loop containing nucleotide triphosphate hydrolases"/>
    <property type="match status" value="1"/>
</dbReference>
<keyword evidence="2" id="KW-0547">Nucleotide-binding</keyword>
<dbReference type="AlphaFoldDB" id="Q1QVD7"/>
<dbReference type="PANTHER" id="PTHR43023:SF6">
    <property type="entry name" value="INTERMEMBRANE PHOSPHOLIPID TRANSPORT SYSTEM ATP-BINDING PROTEIN MLAF"/>
    <property type="match status" value="1"/>
</dbReference>
<dbReference type="Proteomes" id="UP000000239">
    <property type="component" value="Chromosome"/>
</dbReference>
<gene>
    <name evidence="5" type="ordered locus">Csal_2220</name>
</gene>
<dbReference type="PROSITE" id="PS50893">
    <property type="entry name" value="ABC_TRANSPORTER_2"/>
    <property type="match status" value="1"/>
</dbReference>
<proteinExistence type="predicted"/>
<dbReference type="HOGENOM" id="CLU_000604_1_22_6"/>
<dbReference type="GeneID" id="95334938"/>
<evidence type="ECO:0000313" key="6">
    <source>
        <dbReference type="Proteomes" id="UP000000239"/>
    </source>
</evidence>
<dbReference type="SUPFAM" id="SSF52540">
    <property type="entry name" value="P-loop containing nucleoside triphosphate hydrolases"/>
    <property type="match status" value="1"/>
</dbReference>
<dbReference type="InterPro" id="IPR003439">
    <property type="entry name" value="ABC_transporter-like_ATP-bd"/>
</dbReference>
<name>Q1QVD7_CHRI1</name>
<dbReference type="EMBL" id="CP000285">
    <property type="protein sequence ID" value="ABE59571.1"/>
    <property type="molecule type" value="Genomic_DNA"/>
</dbReference>
<dbReference type="GO" id="GO:0016887">
    <property type="term" value="F:ATP hydrolysis activity"/>
    <property type="evidence" value="ECO:0007669"/>
    <property type="project" value="InterPro"/>
</dbReference>